<organism evidence="1 2">
    <name type="scientific">Elysia crispata</name>
    <name type="common">lettuce slug</name>
    <dbReference type="NCBI Taxonomy" id="231223"/>
    <lineage>
        <taxon>Eukaryota</taxon>
        <taxon>Metazoa</taxon>
        <taxon>Spiralia</taxon>
        <taxon>Lophotrochozoa</taxon>
        <taxon>Mollusca</taxon>
        <taxon>Gastropoda</taxon>
        <taxon>Heterobranchia</taxon>
        <taxon>Euthyneura</taxon>
        <taxon>Panpulmonata</taxon>
        <taxon>Sacoglossa</taxon>
        <taxon>Placobranchoidea</taxon>
        <taxon>Plakobranchidae</taxon>
        <taxon>Elysia</taxon>
    </lineage>
</organism>
<dbReference type="EMBL" id="JAWDGP010001628">
    <property type="protein sequence ID" value="KAK3789814.1"/>
    <property type="molecule type" value="Genomic_DNA"/>
</dbReference>
<sequence length="73" mass="8483">MPVIDLPNCGPVKNVNDVLVRASHSRKYQSDNRDPFEIERLTVKYKDGRESTENLTETDRKKNKFSILLVLLH</sequence>
<proteinExistence type="predicted"/>
<dbReference type="Proteomes" id="UP001283361">
    <property type="component" value="Unassembled WGS sequence"/>
</dbReference>
<reference evidence="1" key="1">
    <citation type="journal article" date="2023" name="G3 (Bethesda)">
        <title>A reference genome for the long-term kleptoplast-retaining sea slug Elysia crispata morphotype clarki.</title>
        <authorList>
            <person name="Eastman K.E."/>
            <person name="Pendleton A.L."/>
            <person name="Shaikh M.A."/>
            <person name="Suttiyut T."/>
            <person name="Ogas R."/>
            <person name="Tomko P."/>
            <person name="Gavelis G."/>
            <person name="Widhalm J.R."/>
            <person name="Wisecaver J.H."/>
        </authorList>
    </citation>
    <scope>NUCLEOTIDE SEQUENCE</scope>
    <source>
        <strain evidence="1">ECLA1</strain>
    </source>
</reference>
<evidence type="ECO:0000313" key="1">
    <source>
        <dbReference type="EMBL" id="KAK3789814.1"/>
    </source>
</evidence>
<gene>
    <name evidence="1" type="ORF">RRG08_036107</name>
</gene>
<comment type="caution">
    <text evidence="1">The sequence shown here is derived from an EMBL/GenBank/DDBJ whole genome shotgun (WGS) entry which is preliminary data.</text>
</comment>
<accession>A0AAE1AKV9</accession>
<keyword evidence="2" id="KW-1185">Reference proteome</keyword>
<dbReference type="AlphaFoldDB" id="A0AAE1AKV9"/>
<evidence type="ECO:0000313" key="2">
    <source>
        <dbReference type="Proteomes" id="UP001283361"/>
    </source>
</evidence>
<name>A0AAE1AKV9_9GAST</name>
<protein>
    <submittedName>
        <fullName evidence="1">Uncharacterized protein</fullName>
    </submittedName>
</protein>